<accession>A0A0P1IHK4</accession>
<dbReference type="AlphaFoldDB" id="A0A0P1IHK4"/>
<sequence length="64" mass="6707">MKIVLNGEPREVCAEILSDLLVECGFSGRVATAVNEGFVPAGLRIAHKLADGDRVEVVAPMQGG</sequence>
<dbReference type="InterPro" id="IPR016155">
    <property type="entry name" value="Mopterin_synth/thiamin_S_b"/>
</dbReference>
<evidence type="ECO:0000313" key="1">
    <source>
        <dbReference type="EMBL" id="CUK13468.1"/>
    </source>
</evidence>
<dbReference type="InterPro" id="IPR012675">
    <property type="entry name" value="Beta-grasp_dom_sf"/>
</dbReference>
<dbReference type="Gene3D" id="3.10.20.30">
    <property type="match status" value="1"/>
</dbReference>
<dbReference type="InterPro" id="IPR003749">
    <property type="entry name" value="ThiS/MoaD-like"/>
</dbReference>
<gene>
    <name evidence="1" type="ORF">RUE5091_03640</name>
</gene>
<reference evidence="2" key="1">
    <citation type="submission" date="2015-09" db="EMBL/GenBank/DDBJ databases">
        <authorList>
            <person name="Rodrigo-Torres L."/>
            <person name="Arahal D.R."/>
        </authorList>
    </citation>
    <scope>NUCLEOTIDE SEQUENCE [LARGE SCALE GENOMIC DNA]</scope>
    <source>
        <strain evidence="2">CECT 5091</strain>
    </source>
</reference>
<name>A0A0P1IHK4_9RHOB</name>
<dbReference type="Pfam" id="PF02597">
    <property type="entry name" value="ThiS"/>
    <property type="match status" value="1"/>
</dbReference>
<protein>
    <submittedName>
        <fullName evidence="1">Sulfur carrier protein ThiS</fullName>
    </submittedName>
</protein>
<keyword evidence="2" id="KW-1185">Reference proteome</keyword>
<dbReference type="CDD" id="cd00565">
    <property type="entry name" value="Ubl_ThiS"/>
    <property type="match status" value="1"/>
</dbReference>
<dbReference type="InterPro" id="IPR010035">
    <property type="entry name" value="Thi_S"/>
</dbReference>
<evidence type="ECO:0000313" key="2">
    <source>
        <dbReference type="Proteomes" id="UP000051260"/>
    </source>
</evidence>
<proteinExistence type="predicted"/>
<organism evidence="1 2">
    <name type="scientific">Ruegeria denitrificans</name>
    <dbReference type="NCBI Taxonomy" id="1715692"/>
    <lineage>
        <taxon>Bacteria</taxon>
        <taxon>Pseudomonadati</taxon>
        <taxon>Pseudomonadota</taxon>
        <taxon>Alphaproteobacteria</taxon>
        <taxon>Rhodobacterales</taxon>
        <taxon>Roseobacteraceae</taxon>
        <taxon>Ruegeria</taxon>
    </lineage>
</organism>
<dbReference type="Proteomes" id="UP000051260">
    <property type="component" value="Unassembled WGS sequence"/>
</dbReference>
<dbReference type="EMBL" id="CYUD01000013">
    <property type="protein sequence ID" value="CUK13468.1"/>
    <property type="molecule type" value="Genomic_DNA"/>
</dbReference>
<dbReference type="STRING" id="1715692.RUE5091_03640"/>
<dbReference type="OrthoDB" id="197113at2"/>
<dbReference type="RefSeq" id="WP_058283300.1">
    <property type="nucleotide sequence ID" value="NZ_CYUD01000013.1"/>
</dbReference>
<dbReference type="NCBIfam" id="TIGR01683">
    <property type="entry name" value="thiS"/>
    <property type="match status" value="1"/>
</dbReference>
<dbReference type="SUPFAM" id="SSF54285">
    <property type="entry name" value="MoaD/ThiS"/>
    <property type="match status" value="1"/>
</dbReference>